<comment type="caution">
    <text evidence="7">The sequence shown here is derived from an EMBL/GenBank/DDBJ whole genome shotgun (WGS) entry which is preliminary data.</text>
</comment>
<evidence type="ECO:0000259" key="6">
    <source>
        <dbReference type="Pfam" id="PF02656"/>
    </source>
</evidence>
<name>A0A9P4NGU7_9PEZI</name>
<evidence type="ECO:0000256" key="2">
    <source>
        <dbReference type="ARBA" id="ARBA00022692"/>
    </source>
</evidence>
<proteinExistence type="predicted"/>
<evidence type="ECO:0000313" key="7">
    <source>
        <dbReference type="EMBL" id="KAF2421000.1"/>
    </source>
</evidence>
<dbReference type="PANTHER" id="PTHR34187:SF1">
    <property type="entry name" value="DUF202 DOMAIN-CONTAINING PROTEIN"/>
    <property type="match status" value="1"/>
</dbReference>
<evidence type="ECO:0000256" key="3">
    <source>
        <dbReference type="ARBA" id="ARBA00022989"/>
    </source>
</evidence>
<reference evidence="7" key="1">
    <citation type="journal article" date="2020" name="Stud. Mycol.">
        <title>101 Dothideomycetes genomes: a test case for predicting lifestyles and emergence of pathogens.</title>
        <authorList>
            <person name="Haridas S."/>
            <person name="Albert R."/>
            <person name="Binder M."/>
            <person name="Bloem J."/>
            <person name="Labutti K."/>
            <person name="Salamov A."/>
            <person name="Andreopoulos B."/>
            <person name="Baker S."/>
            <person name="Barry K."/>
            <person name="Bills G."/>
            <person name="Bluhm B."/>
            <person name="Cannon C."/>
            <person name="Castanera R."/>
            <person name="Culley D."/>
            <person name="Daum C."/>
            <person name="Ezra D."/>
            <person name="Gonzalez J."/>
            <person name="Henrissat B."/>
            <person name="Kuo A."/>
            <person name="Liang C."/>
            <person name="Lipzen A."/>
            <person name="Lutzoni F."/>
            <person name="Magnuson J."/>
            <person name="Mondo S."/>
            <person name="Nolan M."/>
            <person name="Ohm R."/>
            <person name="Pangilinan J."/>
            <person name="Park H.-J."/>
            <person name="Ramirez L."/>
            <person name="Alfaro M."/>
            <person name="Sun H."/>
            <person name="Tritt A."/>
            <person name="Yoshinaga Y."/>
            <person name="Zwiers L.-H."/>
            <person name="Turgeon B."/>
            <person name="Goodwin S."/>
            <person name="Spatafora J."/>
            <person name="Crous P."/>
            <person name="Grigoriev I."/>
        </authorList>
    </citation>
    <scope>NUCLEOTIDE SEQUENCE</scope>
    <source>
        <strain evidence="7">CBS 130266</strain>
    </source>
</reference>
<keyword evidence="3 5" id="KW-1133">Transmembrane helix</keyword>
<gene>
    <name evidence="7" type="ORF">EJ08DRAFT_597951</name>
</gene>
<dbReference type="AlphaFoldDB" id="A0A9P4NGU7"/>
<protein>
    <recommendedName>
        <fullName evidence="6">DUF202 domain-containing protein</fullName>
    </recommendedName>
</protein>
<evidence type="ECO:0000256" key="1">
    <source>
        <dbReference type="ARBA" id="ARBA00004127"/>
    </source>
</evidence>
<evidence type="ECO:0000313" key="8">
    <source>
        <dbReference type="Proteomes" id="UP000800235"/>
    </source>
</evidence>
<dbReference type="EMBL" id="MU007104">
    <property type="protein sequence ID" value="KAF2421000.1"/>
    <property type="molecule type" value="Genomic_DNA"/>
</dbReference>
<feature type="domain" description="DUF202" evidence="6">
    <location>
        <begin position="35"/>
        <end position="110"/>
    </location>
</feature>
<evidence type="ECO:0000256" key="4">
    <source>
        <dbReference type="ARBA" id="ARBA00023136"/>
    </source>
</evidence>
<dbReference type="PANTHER" id="PTHR34187">
    <property type="entry name" value="FGR18P"/>
    <property type="match status" value="1"/>
</dbReference>
<dbReference type="OrthoDB" id="199599at2759"/>
<organism evidence="7 8">
    <name type="scientific">Tothia fuscella</name>
    <dbReference type="NCBI Taxonomy" id="1048955"/>
    <lineage>
        <taxon>Eukaryota</taxon>
        <taxon>Fungi</taxon>
        <taxon>Dikarya</taxon>
        <taxon>Ascomycota</taxon>
        <taxon>Pezizomycotina</taxon>
        <taxon>Dothideomycetes</taxon>
        <taxon>Pleosporomycetidae</taxon>
        <taxon>Venturiales</taxon>
        <taxon>Cylindrosympodiaceae</taxon>
        <taxon>Tothia</taxon>
    </lineage>
</organism>
<sequence>MRRYRLARQTPKWHGGIVKWWQRQISVKVDVKGRRDHLALERTFLGYIRTSLAFSMLGVLITQLFRLQHTYFPDETFGFYVVGIPLGTIFIFAAIVIVLIGAFRFWRQQSAMGRGKVWAGGWEINTIMVGSILVSTGLFAVFLRF</sequence>
<feature type="transmembrane region" description="Helical" evidence="5">
    <location>
        <begin position="44"/>
        <end position="65"/>
    </location>
</feature>
<accession>A0A9P4NGU7</accession>
<keyword evidence="8" id="KW-1185">Reference proteome</keyword>
<keyword evidence="2 5" id="KW-0812">Transmembrane</keyword>
<dbReference type="GO" id="GO:0012505">
    <property type="term" value="C:endomembrane system"/>
    <property type="evidence" value="ECO:0007669"/>
    <property type="project" value="UniProtKB-SubCell"/>
</dbReference>
<dbReference type="InterPro" id="IPR003807">
    <property type="entry name" value="DUF202"/>
</dbReference>
<evidence type="ECO:0000256" key="5">
    <source>
        <dbReference type="SAM" id="Phobius"/>
    </source>
</evidence>
<keyword evidence="4 5" id="KW-0472">Membrane</keyword>
<dbReference type="Proteomes" id="UP000800235">
    <property type="component" value="Unassembled WGS sequence"/>
</dbReference>
<comment type="subcellular location">
    <subcellularLocation>
        <location evidence="1">Endomembrane system</location>
        <topology evidence="1">Multi-pass membrane protein</topology>
    </subcellularLocation>
</comment>
<feature type="transmembrane region" description="Helical" evidence="5">
    <location>
        <begin position="77"/>
        <end position="103"/>
    </location>
</feature>
<feature type="transmembrane region" description="Helical" evidence="5">
    <location>
        <begin position="124"/>
        <end position="143"/>
    </location>
</feature>
<dbReference type="InterPro" id="IPR052053">
    <property type="entry name" value="IM_YidH-like"/>
</dbReference>
<dbReference type="Pfam" id="PF02656">
    <property type="entry name" value="DUF202"/>
    <property type="match status" value="1"/>
</dbReference>